<dbReference type="SUPFAM" id="SSF56925">
    <property type="entry name" value="OMPA-like"/>
    <property type="match status" value="1"/>
</dbReference>
<accession>A0A378LV55</accession>
<dbReference type="EMBL" id="UGPB01000001">
    <property type="protein sequence ID" value="STY31388.1"/>
    <property type="molecule type" value="Genomic_DNA"/>
</dbReference>
<feature type="chain" id="PRO_5016573570" description="Outer membrane protein beta-barrel domain-containing protein" evidence="1">
    <location>
        <begin position="21"/>
        <end position="220"/>
    </location>
</feature>
<name>A0A378LV55_9GAMM</name>
<evidence type="ECO:0000256" key="1">
    <source>
        <dbReference type="SAM" id="SignalP"/>
    </source>
</evidence>
<dbReference type="Gene3D" id="2.40.160.20">
    <property type="match status" value="1"/>
</dbReference>
<organism evidence="2 3">
    <name type="scientific">Legionella wadsworthii</name>
    <dbReference type="NCBI Taxonomy" id="28088"/>
    <lineage>
        <taxon>Bacteria</taxon>
        <taxon>Pseudomonadati</taxon>
        <taxon>Pseudomonadota</taxon>
        <taxon>Gammaproteobacteria</taxon>
        <taxon>Legionellales</taxon>
        <taxon>Legionellaceae</taxon>
        <taxon>Legionella</taxon>
    </lineage>
</organism>
<keyword evidence="3" id="KW-1185">Reference proteome</keyword>
<dbReference type="InterPro" id="IPR011250">
    <property type="entry name" value="OMP/PagP_B-barrel"/>
</dbReference>
<dbReference type="RefSeq" id="WP_031566392.1">
    <property type="nucleotide sequence ID" value="NZ_CAAAIS010000006.1"/>
</dbReference>
<proteinExistence type="predicted"/>
<keyword evidence="1" id="KW-0732">Signal</keyword>
<evidence type="ECO:0000313" key="2">
    <source>
        <dbReference type="EMBL" id="STY31388.1"/>
    </source>
</evidence>
<gene>
    <name evidence="2" type="ORF">NCTC11532_02873</name>
</gene>
<sequence length="220" mass="24288">MNYQSIILLFLFVVSHIAFAAEKEKTCNEADWNCHGSFYITAGYVFVHTLFQDNILSLDPPDQATINFSPQSSFPNNASGMRFGFSSGFGLNLPLSYELDYNQVFTHSQINNDLKISRASKSIVGTLAYTVNPKSRLRLSLVAGASVISTYLTATTVSPRPFFSQNTNSVDVDPFFGGSISYQINSKLAIRGVEFYDMATYNRGADGALVTLVMLNYYPG</sequence>
<dbReference type="Proteomes" id="UP000255297">
    <property type="component" value="Unassembled WGS sequence"/>
</dbReference>
<evidence type="ECO:0000313" key="3">
    <source>
        <dbReference type="Proteomes" id="UP000255297"/>
    </source>
</evidence>
<protein>
    <recommendedName>
        <fullName evidence="4">Outer membrane protein beta-barrel domain-containing protein</fullName>
    </recommendedName>
</protein>
<dbReference type="OrthoDB" id="5646075at2"/>
<dbReference type="STRING" id="1122170.GCA_000701265_01337"/>
<reference evidence="2 3" key="1">
    <citation type="submission" date="2018-06" db="EMBL/GenBank/DDBJ databases">
        <authorList>
            <consortium name="Pathogen Informatics"/>
            <person name="Doyle S."/>
        </authorList>
    </citation>
    <scope>NUCLEOTIDE SEQUENCE [LARGE SCALE GENOMIC DNA]</scope>
    <source>
        <strain evidence="2 3">NCTC11532</strain>
    </source>
</reference>
<dbReference type="AlphaFoldDB" id="A0A378LV55"/>
<feature type="signal peptide" evidence="1">
    <location>
        <begin position="1"/>
        <end position="20"/>
    </location>
</feature>
<evidence type="ECO:0008006" key="4">
    <source>
        <dbReference type="Google" id="ProtNLM"/>
    </source>
</evidence>